<dbReference type="Proteomes" id="UP000314294">
    <property type="component" value="Unassembled WGS sequence"/>
</dbReference>
<comment type="caution">
    <text evidence="2">The sequence shown here is derived from an EMBL/GenBank/DDBJ whole genome shotgun (WGS) entry which is preliminary data.</text>
</comment>
<name>A0A4Z2EZC1_9TELE</name>
<evidence type="ECO:0000313" key="2">
    <source>
        <dbReference type="EMBL" id="TNN33724.1"/>
    </source>
</evidence>
<protein>
    <submittedName>
        <fullName evidence="2">Uncharacterized protein</fullName>
    </submittedName>
</protein>
<keyword evidence="3" id="KW-1185">Reference proteome</keyword>
<proteinExistence type="predicted"/>
<feature type="region of interest" description="Disordered" evidence="1">
    <location>
        <begin position="249"/>
        <end position="295"/>
    </location>
</feature>
<feature type="compositionally biased region" description="Basic and acidic residues" evidence="1">
    <location>
        <begin position="1"/>
        <end position="22"/>
    </location>
</feature>
<evidence type="ECO:0000256" key="1">
    <source>
        <dbReference type="SAM" id="MobiDB-lite"/>
    </source>
</evidence>
<organism evidence="2 3">
    <name type="scientific">Liparis tanakae</name>
    <name type="common">Tanaka's snailfish</name>
    <dbReference type="NCBI Taxonomy" id="230148"/>
    <lineage>
        <taxon>Eukaryota</taxon>
        <taxon>Metazoa</taxon>
        <taxon>Chordata</taxon>
        <taxon>Craniata</taxon>
        <taxon>Vertebrata</taxon>
        <taxon>Euteleostomi</taxon>
        <taxon>Actinopterygii</taxon>
        <taxon>Neopterygii</taxon>
        <taxon>Teleostei</taxon>
        <taxon>Neoteleostei</taxon>
        <taxon>Acanthomorphata</taxon>
        <taxon>Eupercaria</taxon>
        <taxon>Perciformes</taxon>
        <taxon>Cottioidei</taxon>
        <taxon>Cottales</taxon>
        <taxon>Liparidae</taxon>
        <taxon>Liparis</taxon>
    </lineage>
</organism>
<accession>A0A4Z2EZC1</accession>
<dbReference type="EMBL" id="SRLO01002151">
    <property type="protein sequence ID" value="TNN33724.1"/>
    <property type="molecule type" value="Genomic_DNA"/>
</dbReference>
<dbReference type="AlphaFoldDB" id="A0A4Z2EZC1"/>
<evidence type="ECO:0000313" key="3">
    <source>
        <dbReference type="Proteomes" id="UP000314294"/>
    </source>
</evidence>
<feature type="region of interest" description="Disordered" evidence="1">
    <location>
        <begin position="1"/>
        <end position="40"/>
    </location>
</feature>
<feature type="region of interest" description="Disordered" evidence="1">
    <location>
        <begin position="107"/>
        <end position="127"/>
    </location>
</feature>
<gene>
    <name evidence="2" type="ORF">EYF80_056111</name>
</gene>
<sequence length="295" mass="32694">MISEYRREERGERREERGERSSHTPSPVRADTGKQSLPPPLPSVFNSTFFFFFTPQWKCPLTGFGMPDPLRLGFKEAGKRPAGSTRRIKLEEEWVLCCEQGGREDHFPGHTSGLHKHSGPRGGGDLRGGHRDLGLAGVGHAPSPPHGQTSPLQVNRYLSRGFIFDVSVHLLSPLLNQTLTSALSLHLDSNVRTLRVEAAPGARLRISTASPGAPAVIILKRTSAVVEKKSSRQLLINYELPVMSYIPPGRRERGEAPTFTAADRMGSERRARGEREESERRARPPAVPREINTYA</sequence>
<feature type="compositionally biased region" description="Basic and acidic residues" evidence="1">
    <location>
        <begin position="265"/>
        <end position="282"/>
    </location>
</feature>
<reference evidence="2 3" key="1">
    <citation type="submission" date="2019-03" db="EMBL/GenBank/DDBJ databases">
        <title>First draft genome of Liparis tanakae, snailfish: a comprehensive survey of snailfish specific genes.</title>
        <authorList>
            <person name="Kim W."/>
            <person name="Song I."/>
            <person name="Jeong J.-H."/>
            <person name="Kim D."/>
            <person name="Kim S."/>
            <person name="Ryu S."/>
            <person name="Song J.Y."/>
            <person name="Lee S.K."/>
        </authorList>
    </citation>
    <scope>NUCLEOTIDE SEQUENCE [LARGE SCALE GENOMIC DNA]</scope>
    <source>
        <tissue evidence="2">Muscle</tissue>
    </source>
</reference>